<evidence type="ECO:0000256" key="5">
    <source>
        <dbReference type="ARBA" id="ARBA00023125"/>
    </source>
</evidence>
<comment type="similarity">
    <text evidence="7">Belongs to the NrdR family.</text>
</comment>
<feature type="domain" description="ATP-cone" evidence="8">
    <location>
        <begin position="49"/>
        <end position="139"/>
    </location>
</feature>
<sequence>MKCPFCGGDSTRVLDSRPTDESTSIRRRRECESCGARFTTYERYEKLPFLVVKKDGRREKFSREKLLNGLLRACEKRPISVDTVNRIVNSVENEVVKSGKYEVISSEIGEMIMAELKSLDRVAYVRFASVYKEFRDIDHFMDIIEELRDDRDR</sequence>
<dbReference type="GO" id="GO:0005524">
    <property type="term" value="F:ATP binding"/>
    <property type="evidence" value="ECO:0007669"/>
    <property type="project" value="UniProtKB-UniRule"/>
</dbReference>
<keyword evidence="2 7" id="KW-0547">Nucleotide-binding</keyword>
<dbReference type="PROSITE" id="PS51161">
    <property type="entry name" value="ATP_CONE"/>
    <property type="match status" value="1"/>
</dbReference>
<dbReference type="GO" id="GO:0045892">
    <property type="term" value="P:negative regulation of DNA-templated transcription"/>
    <property type="evidence" value="ECO:0007669"/>
    <property type="project" value="UniProtKB-UniRule"/>
</dbReference>
<dbReference type="InterPro" id="IPR005144">
    <property type="entry name" value="ATP-cone_dom"/>
</dbReference>
<dbReference type="HAMAP" id="MF_00440">
    <property type="entry name" value="NrdR"/>
    <property type="match status" value="1"/>
</dbReference>
<dbReference type="AlphaFoldDB" id="A0A101HPI7"/>
<keyword evidence="7" id="KW-0863">Zinc-finger</keyword>
<keyword evidence="3 7" id="KW-0067">ATP-binding</keyword>
<evidence type="ECO:0000256" key="3">
    <source>
        <dbReference type="ARBA" id="ARBA00022840"/>
    </source>
</evidence>
<dbReference type="GO" id="GO:0003677">
    <property type="term" value="F:DNA binding"/>
    <property type="evidence" value="ECO:0007669"/>
    <property type="project" value="UniProtKB-KW"/>
</dbReference>
<keyword evidence="7" id="KW-0862">Zinc</keyword>
<dbReference type="Pfam" id="PF22811">
    <property type="entry name" value="Zn_ribbon_NrdR"/>
    <property type="match status" value="1"/>
</dbReference>
<keyword evidence="7" id="KW-0479">Metal-binding</keyword>
<evidence type="ECO:0000259" key="8">
    <source>
        <dbReference type="PROSITE" id="PS51161"/>
    </source>
</evidence>
<keyword evidence="4 7" id="KW-0805">Transcription regulation</keyword>
<dbReference type="GO" id="GO:0008270">
    <property type="term" value="F:zinc ion binding"/>
    <property type="evidence" value="ECO:0007669"/>
    <property type="project" value="UniProtKB-UniRule"/>
</dbReference>
<evidence type="ECO:0000256" key="1">
    <source>
        <dbReference type="ARBA" id="ARBA00022491"/>
    </source>
</evidence>
<protein>
    <recommendedName>
        <fullName evidence="7">Transcriptional repressor NrdR</fullName>
    </recommendedName>
</protein>
<dbReference type="InterPro" id="IPR055173">
    <property type="entry name" value="NrdR-like_N"/>
</dbReference>
<dbReference type="Pfam" id="PF03477">
    <property type="entry name" value="ATP-cone"/>
    <property type="match status" value="1"/>
</dbReference>
<reference evidence="10" key="1">
    <citation type="journal article" date="2015" name="MBio">
        <title>Genome-Resolved Metagenomic Analysis Reveals Roles for Candidate Phyla and Other Microbial Community Members in Biogeochemical Transformations in Oil Reservoirs.</title>
        <authorList>
            <person name="Hu P."/>
            <person name="Tom L."/>
            <person name="Singh A."/>
            <person name="Thomas B.C."/>
            <person name="Baker B.J."/>
            <person name="Piceno Y.M."/>
            <person name="Andersen G.L."/>
            <person name="Banfield J.F."/>
        </authorList>
    </citation>
    <scope>NUCLEOTIDE SEQUENCE [LARGE SCALE GENOMIC DNA]</scope>
</reference>
<evidence type="ECO:0000256" key="7">
    <source>
        <dbReference type="HAMAP-Rule" id="MF_00440"/>
    </source>
</evidence>
<comment type="cofactor">
    <cofactor evidence="7">
        <name>Zn(2+)</name>
        <dbReference type="ChEBI" id="CHEBI:29105"/>
    </cofactor>
    <text evidence="7">Binds 1 zinc ion.</text>
</comment>
<dbReference type="PANTHER" id="PTHR30455:SF2">
    <property type="entry name" value="TRANSCRIPTIONAL REPRESSOR NRDR"/>
    <property type="match status" value="1"/>
</dbReference>
<evidence type="ECO:0000256" key="6">
    <source>
        <dbReference type="ARBA" id="ARBA00023163"/>
    </source>
</evidence>
<evidence type="ECO:0000256" key="2">
    <source>
        <dbReference type="ARBA" id="ARBA00022741"/>
    </source>
</evidence>
<keyword evidence="1 7" id="KW-0678">Repressor</keyword>
<dbReference type="InterPro" id="IPR003796">
    <property type="entry name" value="RNR_NrdR-like"/>
</dbReference>
<keyword evidence="6 7" id="KW-0804">Transcription</keyword>
<evidence type="ECO:0000313" key="10">
    <source>
        <dbReference type="Proteomes" id="UP000054092"/>
    </source>
</evidence>
<dbReference type="Proteomes" id="UP000054092">
    <property type="component" value="Unassembled WGS sequence"/>
</dbReference>
<dbReference type="PANTHER" id="PTHR30455">
    <property type="entry name" value="TRANSCRIPTIONAL REPRESSOR NRDR"/>
    <property type="match status" value="1"/>
</dbReference>
<dbReference type="NCBIfam" id="TIGR00244">
    <property type="entry name" value="transcriptional regulator NrdR"/>
    <property type="match status" value="1"/>
</dbReference>
<accession>A0A101HPI7</accession>
<proteinExistence type="inferred from homology"/>
<evidence type="ECO:0000256" key="4">
    <source>
        <dbReference type="ARBA" id="ARBA00023015"/>
    </source>
</evidence>
<name>A0A101HPI7_9BACT</name>
<feature type="zinc finger region" evidence="7">
    <location>
        <begin position="3"/>
        <end position="34"/>
    </location>
</feature>
<evidence type="ECO:0000313" key="9">
    <source>
        <dbReference type="EMBL" id="KUK80706.1"/>
    </source>
</evidence>
<comment type="caution">
    <text evidence="9">The sequence shown here is derived from an EMBL/GenBank/DDBJ whole genome shotgun (WGS) entry which is preliminary data.</text>
</comment>
<dbReference type="PATRIC" id="fig|1184387.3.peg.1209"/>
<organism evidence="9 10">
    <name type="scientific">Mesotoga prima</name>
    <dbReference type="NCBI Taxonomy" id="1184387"/>
    <lineage>
        <taxon>Bacteria</taxon>
        <taxon>Thermotogati</taxon>
        <taxon>Thermotogota</taxon>
        <taxon>Thermotogae</taxon>
        <taxon>Kosmotogales</taxon>
        <taxon>Kosmotogaceae</taxon>
        <taxon>Mesotoga</taxon>
    </lineage>
</organism>
<comment type="function">
    <text evidence="7">Negatively regulates transcription of bacterial ribonucleotide reductase nrd genes and operons by binding to NrdR-boxes.</text>
</comment>
<keyword evidence="5 7" id="KW-0238">DNA-binding</keyword>
<dbReference type="EMBL" id="LGGP01000121">
    <property type="protein sequence ID" value="KUK80706.1"/>
    <property type="molecule type" value="Genomic_DNA"/>
</dbReference>
<gene>
    <name evidence="7" type="primary">nrdR</name>
    <name evidence="9" type="ORF">XD94_0820</name>
</gene>